<keyword evidence="2" id="KW-1185">Reference proteome</keyword>
<evidence type="ECO:0000313" key="2">
    <source>
        <dbReference type="Proteomes" id="UP000030669"/>
    </source>
</evidence>
<protein>
    <submittedName>
        <fullName evidence="1">Uncharacterized protein</fullName>
    </submittedName>
</protein>
<gene>
    <name evidence="1" type="ORF">GLOTRDRAFT_134131</name>
</gene>
<dbReference type="OrthoDB" id="2785945at2759"/>
<dbReference type="AlphaFoldDB" id="S7PQY7"/>
<organism evidence="1 2">
    <name type="scientific">Gloeophyllum trabeum (strain ATCC 11539 / FP-39264 / Madison 617)</name>
    <name type="common">Brown rot fungus</name>
    <dbReference type="NCBI Taxonomy" id="670483"/>
    <lineage>
        <taxon>Eukaryota</taxon>
        <taxon>Fungi</taxon>
        <taxon>Dikarya</taxon>
        <taxon>Basidiomycota</taxon>
        <taxon>Agaricomycotina</taxon>
        <taxon>Agaricomycetes</taxon>
        <taxon>Gloeophyllales</taxon>
        <taxon>Gloeophyllaceae</taxon>
        <taxon>Gloeophyllum</taxon>
    </lineage>
</organism>
<dbReference type="GeneID" id="19302920"/>
<dbReference type="EMBL" id="KB469321">
    <property type="protein sequence ID" value="EPQ50236.1"/>
    <property type="molecule type" value="Genomic_DNA"/>
</dbReference>
<dbReference type="HOGENOM" id="CLU_2867885_0_0_1"/>
<evidence type="ECO:0000313" key="1">
    <source>
        <dbReference type="EMBL" id="EPQ50236.1"/>
    </source>
</evidence>
<name>S7PQY7_GLOTA</name>
<reference evidence="1 2" key="1">
    <citation type="journal article" date="2012" name="Science">
        <title>The Paleozoic origin of enzymatic lignin decomposition reconstructed from 31 fungal genomes.</title>
        <authorList>
            <person name="Floudas D."/>
            <person name="Binder M."/>
            <person name="Riley R."/>
            <person name="Barry K."/>
            <person name="Blanchette R.A."/>
            <person name="Henrissat B."/>
            <person name="Martinez A.T."/>
            <person name="Otillar R."/>
            <person name="Spatafora J.W."/>
            <person name="Yadav J.S."/>
            <person name="Aerts A."/>
            <person name="Benoit I."/>
            <person name="Boyd A."/>
            <person name="Carlson A."/>
            <person name="Copeland A."/>
            <person name="Coutinho P.M."/>
            <person name="de Vries R.P."/>
            <person name="Ferreira P."/>
            <person name="Findley K."/>
            <person name="Foster B."/>
            <person name="Gaskell J."/>
            <person name="Glotzer D."/>
            <person name="Gorecki P."/>
            <person name="Heitman J."/>
            <person name="Hesse C."/>
            <person name="Hori C."/>
            <person name="Igarashi K."/>
            <person name="Jurgens J.A."/>
            <person name="Kallen N."/>
            <person name="Kersten P."/>
            <person name="Kohler A."/>
            <person name="Kuees U."/>
            <person name="Kumar T.K.A."/>
            <person name="Kuo A."/>
            <person name="LaButti K."/>
            <person name="Larrondo L.F."/>
            <person name="Lindquist E."/>
            <person name="Ling A."/>
            <person name="Lombard V."/>
            <person name="Lucas S."/>
            <person name="Lundell T."/>
            <person name="Martin R."/>
            <person name="McLaughlin D.J."/>
            <person name="Morgenstern I."/>
            <person name="Morin E."/>
            <person name="Murat C."/>
            <person name="Nagy L.G."/>
            <person name="Nolan M."/>
            <person name="Ohm R.A."/>
            <person name="Patyshakuliyeva A."/>
            <person name="Rokas A."/>
            <person name="Ruiz-Duenas F.J."/>
            <person name="Sabat G."/>
            <person name="Salamov A."/>
            <person name="Samejima M."/>
            <person name="Schmutz J."/>
            <person name="Slot J.C."/>
            <person name="St John F."/>
            <person name="Stenlid J."/>
            <person name="Sun H."/>
            <person name="Sun S."/>
            <person name="Syed K."/>
            <person name="Tsang A."/>
            <person name="Wiebenga A."/>
            <person name="Young D."/>
            <person name="Pisabarro A."/>
            <person name="Eastwood D.C."/>
            <person name="Martin F."/>
            <person name="Cullen D."/>
            <person name="Grigoriev I.V."/>
            <person name="Hibbett D.S."/>
        </authorList>
    </citation>
    <scope>NUCLEOTIDE SEQUENCE [LARGE SCALE GENOMIC DNA]</scope>
    <source>
        <strain evidence="1 2">ATCC 11539</strain>
    </source>
</reference>
<accession>S7PQY7</accession>
<dbReference type="RefSeq" id="XP_007871310.1">
    <property type="nucleotide sequence ID" value="XM_007873119.1"/>
</dbReference>
<dbReference type="KEGG" id="gtr:GLOTRDRAFT_134131"/>
<dbReference type="Proteomes" id="UP000030669">
    <property type="component" value="Unassembled WGS sequence"/>
</dbReference>
<proteinExistence type="predicted"/>
<sequence>MWIFNGNVNELGDAGEGPGKSYLFSLTVYHPEIDLFGARVQWLVEPDTSVGSGLQGEQPLVDRTM</sequence>